<dbReference type="GO" id="GO:0020037">
    <property type="term" value="F:heme binding"/>
    <property type="evidence" value="ECO:0007669"/>
    <property type="project" value="InterPro"/>
</dbReference>
<dbReference type="PRINTS" id="PR00457">
    <property type="entry name" value="ANPEROXIDASE"/>
</dbReference>
<dbReference type="Gene3D" id="1.10.640.10">
    <property type="entry name" value="Haem peroxidase domain superfamily, animal type"/>
    <property type="match status" value="1"/>
</dbReference>
<dbReference type="PANTHER" id="PTHR11475">
    <property type="entry name" value="OXIDASE/PEROXIDASE"/>
    <property type="match status" value="1"/>
</dbReference>
<dbReference type="Pfam" id="PF03098">
    <property type="entry name" value="An_peroxidase"/>
    <property type="match status" value="1"/>
</dbReference>
<evidence type="ECO:0000256" key="1">
    <source>
        <dbReference type="ARBA" id="ARBA00004613"/>
    </source>
</evidence>
<dbReference type="PROSITE" id="PS50292">
    <property type="entry name" value="PEROXIDASE_3"/>
    <property type="match status" value="1"/>
</dbReference>
<dbReference type="InterPro" id="IPR019791">
    <property type="entry name" value="Haem_peroxidase_animal"/>
</dbReference>
<gene>
    <name evidence="5" type="ORF">UFOPK3522_01332</name>
</gene>
<dbReference type="CDD" id="cd09822">
    <property type="entry name" value="peroxinectin_like_bacterial"/>
    <property type="match status" value="1"/>
</dbReference>
<name>A0A6J5ZUD5_9ZZZZ</name>
<evidence type="ECO:0000256" key="3">
    <source>
        <dbReference type="ARBA" id="ARBA00023180"/>
    </source>
</evidence>
<dbReference type="GO" id="GO:0004601">
    <property type="term" value="F:peroxidase activity"/>
    <property type="evidence" value="ECO:0007669"/>
    <property type="project" value="InterPro"/>
</dbReference>
<dbReference type="GO" id="GO:0005576">
    <property type="term" value="C:extracellular region"/>
    <property type="evidence" value="ECO:0007669"/>
    <property type="project" value="UniProtKB-SubCell"/>
</dbReference>
<proteinExistence type="predicted"/>
<keyword evidence="2" id="KW-0964">Secreted</keyword>
<keyword evidence="3" id="KW-0325">Glycoprotein</keyword>
<accession>A0A6J5ZUD5</accession>
<evidence type="ECO:0000256" key="4">
    <source>
        <dbReference type="SAM" id="MobiDB-lite"/>
    </source>
</evidence>
<protein>
    <submittedName>
        <fullName evidence="5">Unannotated protein</fullName>
    </submittedName>
</protein>
<dbReference type="GO" id="GO:0006979">
    <property type="term" value="P:response to oxidative stress"/>
    <property type="evidence" value="ECO:0007669"/>
    <property type="project" value="InterPro"/>
</dbReference>
<dbReference type="InterPro" id="IPR010255">
    <property type="entry name" value="Haem_peroxidase_sf"/>
</dbReference>
<feature type="region of interest" description="Disordered" evidence="4">
    <location>
        <begin position="27"/>
        <end position="69"/>
    </location>
</feature>
<feature type="compositionally biased region" description="Pro residues" evidence="4">
    <location>
        <begin position="49"/>
        <end position="64"/>
    </location>
</feature>
<dbReference type="EMBL" id="CAESAO010000137">
    <property type="protein sequence ID" value="CAB4346324.1"/>
    <property type="molecule type" value="Genomic_DNA"/>
</dbReference>
<dbReference type="AlphaFoldDB" id="A0A6J5ZUD5"/>
<dbReference type="PANTHER" id="PTHR11475:SF4">
    <property type="entry name" value="CHORION PEROXIDASE"/>
    <property type="match status" value="1"/>
</dbReference>
<comment type="subcellular location">
    <subcellularLocation>
        <location evidence="1">Secreted</location>
    </subcellularLocation>
</comment>
<feature type="compositionally biased region" description="Low complexity" evidence="4">
    <location>
        <begin position="27"/>
        <end position="47"/>
    </location>
</feature>
<dbReference type="SUPFAM" id="SSF48113">
    <property type="entry name" value="Heme-dependent peroxidases"/>
    <property type="match status" value="1"/>
</dbReference>
<sequence length="581" mass="61263">MSRTIRVLSFAASALLALALPAVSGAKHSSAGGQGASHAARGNARQQPPRRPLPAPQRPAPAPPAAGATYSITGVGNNLANPSWGAVGVDLLRRAPSAYADGRSAAAGASRPSARMLSNALSTQSAALANGRQMSDFLYVFGQFLDHDIGLTTSGSSESMAVAVPRGDQFFDPAATGTKQIPFTRSTFNPATGAGNARQQTNVITAFVDGSQVYGSDATRAAALRTFSGGKLKTSAGNMMPLNSGGLANANDAHVVADSRLFLGGDVRANENVELTSLQTLFVREHNRQAAAIAANNPSLSDEQIYQQARRIVIGELQAITYNEFLPALLGRGAVPGYRGYQPRVNPGIANEFSTAAFRFGHSMLDGEIGRLNDDGSDTPQGPIALRNAFFNPTVFDASLPNHQGDIDPFLKSAASGTTQEVDLKIVDDVRNFLFGPPGSGGFDLAALNIQRGRDHGLADYNTVRAAYGLQRVTSFAQISSNPATVAALQAAYGSVSNVDLWVGGLAEDHTVRGSLGPLFTRIVADQFARLRDGDRFYYENSLRGPQLEQVRQITLSRVIRANTSLTRMQPNVFFSNGAGS</sequence>
<dbReference type="InterPro" id="IPR037120">
    <property type="entry name" value="Haem_peroxidase_sf_animal"/>
</dbReference>
<evidence type="ECO:0000256" key="2">
    <source>
        <dbReference type="ARBA" id="ARBA00022525"/>
    </source>
</evidence>
<reference evidence="5" key="1">
    <citation type="submission" date="2020-05" db="EMBL/GenBank/DDBJ databases">
        <authorList>
            <person name="Chiriac C."/>
            <person name="Salcher M."/>
            <person name="Ghai R."/>
            <person name="Kavagutti S V."/>
        </authorList>
    </citation>
    <scope>NUCLEOTIDE SEQUENCE</scope>
</reference>
<evidence type="ECO:0000313" key="5">
    <source>
        <dbReference type="EMBL" id="CAB4346324.1"/>
    </source>
</evidence>
<organism evidence="5">
    <name type="scientific">freshwater metagenome</name>
    <dbReference type="NCBI Taxonomy" id="449393"/>
    <lineage>
        <taxon>unclassified sequences</taxon>
        <taxon>metagenomes</taxon>
        <taxon>ecological metagenomes</taxon>
    </lineage>
</organism>